<name>A0A2H3DF70_ARMGA</name>
<gene>
    <name evidence="1" type="ORF">ARMGADRAFT_1035843</name>
</gene>
<organism evidence="1 2">
    <name type="scientific">Armillaria gallica</name>
    <name type="common">Bulbous honey fungus</name>
    <name type="synonym">Armillaria bulbosa</name>
    <dbReference type="NCBI Taxonomy" id="47427"/>
    <lineage>
        <taxon>Eukaryota</taxon>
        <taxon>Fungi</taxon>
        <taxon>Dikarya</taxon>
        <taxon>Basidiomycota</taxon>
        <taxon>Agaricomycotina</taxon>
        <taxon>Agaricomycetes</taxon>
        <taxon>Agaricomycetidae</taxon>
        <taxon>Agaricales</taxon>
        <taxon>Marasmiineae</taxon>
        <taxon>Physalacriaceae</taxon>
        <taxon>Armillaria</taxon>
    </lineage>
</organism>
<keyword evidence="2" id="KW-1185">Reference proteome</keyword>
<proteinExistence type="predicted"/>
<dbReference type="Proteomes" id="UP000217790">
    <property type="component" value="Unassembled WGS sequence"/>
</dbReference>
<dbReference type="EMBL" id="KZ293686">
    <property type="protein sequence ID" value="PBK86116.1"/>
    <property type="molecule type" value="Genomic_DNA"/>
</dbReference>
<evidence type="ECO:0000313" key="1">
    <source>
        <dbReference type="EMBL" id="PBK86116.1"/>
    </source>
</evidence>
<dbReference type="AlphaFoldDB" id="A0A2H3DF70"/>
<accession>A0A2H3DF70</accession>
<dbReference type="InParanoid" id="A0A2H3DF70"/>
<protein>
    <submittedName>
        <fullName evidence="1">Uncharacterized protein</fullName>
    </submittedName>
</protein>
<sequence>MVPVGYMARKSKIMSLVLKGIKGFKVEEEQVKGGITATEWMDGLKELHGTLGNIWNPDSIQRSGENHYYLTYYPPTQEQFHCDPIGITTSTPSADWHITLLEKEVSKLRIAQADHPPPTHGTMLSELENSKLKSQAKQIYPETFWNQVKWQSTYFVLRSPLETSDKTYLEALRSQSP</sequence>
<evidence type="ECO:0000313" key="2">
    <source>
        <dbReference type="Proteomes" id="UP000217790"/>
    </source>
</evidence>
<dbReference type="OrthoDB" id="3062753at2759"/>
<reference evidence="2" key="1">
    <citation type="journal article" date="2017" name="Nat. Ecol. Evol.">
        <title>Genome expansion and lineage-specific genetic innovations in the forest pathogenic fungi Armillaria.</title>
        <authorList>
            <person name="Sipos G."/>
            <person name="Prasanna A.N."/>
            <person name="Walter M.C."/>
            <person name="O'Connor E."/>
            <person name="Balint B."/>
            <person name="Krizsan K."/>
            <person name="Kiss B."/>
            <person name="Hess J."/>
            <person name="Varga T."/>
            <person name="Slot J."/>
            <person name="Riley R."/>
            <person name="Boka B."/>
            <person name="Rigling D."/>
            <person name="Barry K."/>
            <person name="Lee J."/>
            <person name="Mihaltcheva S."/>
            <person name="LaButti K."/>
            <person name="Lipzen A."/>
            <person name="Waldron R."/>
            <person name="Moloney N.M."/>
            <person name="Sperisen C."/>
            <person name="Kredics L."/>
            <person name="Vagvoelgyi C."/>
            <person name="Patrignani A."/>
            <person name="Fitzpatrick D."/>
            <person name="Nagy I."/>
            <person name="Doyle S."/>
            <person name="Anderson J.B."/>
            <person name="Grigoriev I.V."/>
            <person name="Gueldener U."/>
            <person name="Muensterkoetter M."/>
            <person name="Nagy L.G."/>
        </authorList>
    </citation>
    <scope>NUCLEOTIDE SEQUENCE [LARGE SCALE GENOMIC DNA]</scope>
    <source>
        <strain evidence="2">Ar21-2</strain>
    </source>
</reference>